<evidence type="ECO:0000313" key="3">
    <source>
        <dbReference type="Proteomes" id="UP001165090"/>
    </source>
</evidence>
<feature type="region of interest" description="Disordered" evidence="1">
    <location>
        <begin position="36"/>
        <end position="57"/>
    </location>
</feature>
<accession>A0ABQ5S3R5</accession>
<proteinExistence type="predicted"/>
<sequence length="142" mass="14753">MGEESYECGFVFLLGTIALRVAKGLKRKDLQSDMLVPFGPPQQLPEDSSVQASHGEPAGNGSLIVLSDLSLTMHGFPGLRAGVRAQLVLDGCGDARRRVRPEPAGAVSGLPAALVRAQALHHGDGPRGGVDGGRSLGLPPLR</sequence>
<gene>
    <name evidence="2" type="ORF">VaNZ11_007866</name>
</gene>
<organism evidence="2 3">
    <name type="scientific">Volvox africanus</name>
    <dbReference type="NCBI Taxonomy" id="51714"/>
    <lineage>
        <taxon>Eukaryota</taxon>
        <taxon>Viridiplantae</taxon>
        <taxon>Chlorophyta</taxon>
        <taxon>core chlorophytes</taxon>
        <taxon>Chlorophyceae</taxon>
        <taxon>CS clade</taxon>
        <taxon>Chlamydomonadales</taxon>
        <taxon>Volvocaceae</taxon>
        <taxon>Volvox</taxon>
    </lineage>
</organism>
<protein>
    <submittedName>
        <fullName evidence="2">Uncharacterized protein</fullName>
    </submittedName>
</protein>
<keyword evidence="3" id="KW-1185">Reference proteome</keyword>
<name>A0ABQ5S3R5_9CHLO</name>
<evidence type="ECO:0000256" key="1">
    <source>
        <dbReference type="SAM" id="MobiDB-lite"/>
    </source>
</evidence>
<reference evidence="2 3" key="1">
    <citation type="journal article" date="2023" name="IScience">
        <title>Expanded male sex-determining region conserved during the evolution of homothallism in the green alga Volvox.</title>
        <authorList>
            <person name="Yamamoto K."/>
            <person name="Matsuzaki R."/>
            <person name="Mahakham W."/>
            <person name="Heman W."/>
            <person name="Sekimoto H."/>
            <person name="Kawachi M."/>
            <person name="Minakuchi Y."/>
            <person name="Toyoda A."/>
            <person name="Nozaki H."/>
        </authorList>
    </citation>
    <scope>NUCLEOTIDE SEQUENCE [LARGE SCALE GENOMIC DNA]</scope>
    <source>
        <strain evidence="2 3">NIES-4468</strain>
    </source>
</reference>
<evidence type="ECO:0000313" key="2">
    <source>
        <dbReference type="EMBL" id="GLI64547.1"/>
    </source>
</evidence>
<dbReference type="EMBL" id="BSDZ01000020">
    <property type="protein sequence ID" value="GLI64547.1"/>
    <property type="molecule type" value="Genomic_DNA"/>
</dbReference>
<comment type="caution">
    <text evidence="2">The sequence shown here is derived from an EMBL/GenBank/DDBJ whole genome shotgun (WGS) entry which is preliminary data.</text>
</comment>
<feature type="compositionally biased region" description="Gly residues" evidence="1">
    <location>
        <begin position="126"/>
        <end position="135"/>
    </location>
</feature>
<feature type="region of interest" description="Disordered" evidence="1">
    <location>
        <begin position="121"/>
        <end position="142"/>
    </location>
</feature>
<dbReference type="Proteomes" id="UP001165090">
    <property type="component" value="Unassembled WGS sequence"/>
</dbReference>